<feature type="signal peptide" evidence="1">
    <location>
        <begin position="1"/>
        <end position="21"/>
    </location>
</feature>
<reference evidence="2 3" key="1">
    <citation type="submission" date="2024-11" db="EMBL/GenBank/DDBJ databases">
        <title>Chromosome-level genome assembly of Eucalyptus globulus Labill. provides insights into its genome evolution.</title>
        <authorList>
            <person name="Li X."/>
        </authorList>
    </citation>
    <scope>NUCLEOTIDE SEQUENCE [LARGE SCALE GENOMIC DNA]</scope>
    <source>
        <strain evidence="2">CL2024</strain>
        <tissue evidence="2">Fresh tender leaves</tissue>
    </source>
</reference>
<protein>
    <submittedName>
        <fullName evidence="2">Uncharacterized protein</fullName>
    </submittedName>
</protein>
<comment type="caution">
    <text evidence="2">The sequence shown here is derived from an EMBL/GenBank/DDBJ whole genome shotgun (WGS) entry which is preliminary data.</text>
</comment>
<dbReference type="FunFam" id="2.60.120.430:FF:000003">
    <property type="entry name" value="FERONIA receptor-like kinase"/>
    <property type="match status" value="1"/>
</dbReference>
<keyword evidence="1" id="KW-0732">Signal</keyword>
<proteinExistence type="predicted"/>
<evidence type="ECO:0000313" key="3">
    <source>
        <dbReference type="Proteomes" id="UP001634007"/>
    </source>
</evidence>
<evidence type="ECO:0000256" key="1">
    <source>
        <dbReference type="SAM" id="SignalP"/>
    </source>
</evidence>
<evidence type="ECO:0000313" key="2">
    <source>
        <dbReference type="EMBL" id="KAL3719413.1"/>
    </source>
</evidence>
<dbReference type="AlphaFoldDB" id="A0ABD3IYP5"/>
<dbReference type="Proteomes" id="UP001634007">
    <property type="component" value="Unassembled WGS sequence"/>
</dbReference>
<dbReference type="PANTHER" id="PTHR34590">
    <property type="entry name" value="OS03G0124300 PROTEIN-RELATED"/>
    <property type="match status" value="1"/>
</dbReference>
<keyword evidence="3" id="KW-1185">Reference proteome</keyword>
<dbReference type="Gene3D" id="2.60.120.430">
    <property type="entry name" value="Galactose-binding lectin"/>
    <property type="match status" value="1"/>
</dbReference>
<sequence length="187" mass="20634">MKNMIPPLLLLFLFISVLLEALTVSVTGDNVDAYLPVNSIAVNCGSLGNSSVANRSSPPVHNRIPHDTARLSRSGFVYSFRVTMGPKFVRLHFFPSDYLNFGHANSFFSVKAAGYTHLRNFSTLLFSDHTCFTSFCKESCCTIVADRILNVTFAFTPDNPDACAFVNGIEVISKVLRFCDVTKCKTS</sequence>
<gene>
    <name evidence="2" type="ORF">ACJRO7_004384</name>
</gene>
<accession>A0ABD3IYP5</accession>
<organism evidence="2 3">
    <name type="scientific">Eucalyptus globulus</name>
    <name type="common">Tasmanian blue gum</name>
    <dbReference type="NCBI Taxonomy" id="34317"/>
    <lineage>
        <taxon>Eukaryota</taxon>
        <taxon>Viridiplantae</taxon>
        <taxon>Streptophyta</taxon>
        <taxon>Embryophyta</taxon>
        <taxon>Tracheophyta</taxon>
        <taxon>Spermatophyta</taxon>
        <taxon>Magnoliopsida</taxon>
        <taxon>eudicotyledons</taxon>
        <taxon>Gunneridae</taxon>
        <taxon>Pentapetalae</taxon>
        <taxon>rosids</taxon>
        <taxon>malvids</taxon>
        <taxon>Myrtales</taxon>
        <taxon>Myrtaceae</taxon>
        <taxon>Myrtoideae</taxon>
        <taxon>Eucalypteae</taxon>
        <taxon>Eucalyptus</taxon>
    </lineage>
</organism>
<name>A0ABD3IYP5_EUCGL</name>
<dbReference type="InterPro" id="IPR045272">
    <property type="entry name" value="ANXUR1/2-like"/>
</dbReference>
<dbReference type="EMBL" id="JBJKBG010000010">
    <property type="protein sequence ID" value="KAL3719413.1"/>
    <property type="molecule type" value="Genomic_DNA"/>
</dbReference>
<feature type="chain" id="PRO_5044869443" evidence="1">
    <location>
        <begin position="22"/>
        <end position="187"/>
    </location>
</feature>